<feature type="active site" description="Proton acceptor" evidence="4">
    <location>
        <position position="203"/>
    </location>
</feature>
<keyword evidence="3 4" id="KW-0443">Lipid metabolism</keyword>
<dbReference type="Proteomes" id="UP000241808">
    <property type="component" value="Unassembled WGS sequence"/>
</dbReference>
<evidence type="ECO:0000256" key="3">
    <source>
        <dbReference type="ARBA" id="ARBA00023098"/>
    </source>
</evidence>
<dbReference type="Gene3D" id="3.40.1090.10">
    <property type="entry name" value="Cytosolic phospholipase A2 catalytic domain"/>
    <property type="match status" value="2"/>
</dbReference>
<dbReference type="EMBL" id="PZZL01000010">
    <property type="protein sequence ID" value="PTM51351.1"/>
    <property type="molecule type" value="Genomic_DNA"/>
</dbReference>
<dbReference type="PANTHER" id="PTHR14226:SF78">
    <property type="entry name" value="SLR0060 PROTEIN"/>
    <property type="match status" value="1"/>
</dbReference>
<dbReference type="SUPFAM" id="SSF52151">
    <property type="entry name" value="FabD/lysophospholipase-like"/>
    <property type="match status" value="1"/>
</dbReference>
<evidence type="ECO:0000256" key="2">
    <source>
        <dbReference type="ARBA" id="ARBA00022963"/>
    </source>
</evidence>
<evidence type="ECO:0000256" key="1">
    <source>
        <dbReference type="ARBA" id="ARBA00022801"/>
    </source>
</evidence>
<feature type="domain" description="PNPLA" evidence="5">
    <location>
        <begin position="17"/>
        <end position="216"/>
    </location>
</feature>
<keyword evidence="7" id="KW-1185">Reference proteome</keyword>
<dbReference type="OrthoDB" id="9807112at2"/>
<dbReference type="GO" id="GO:0016042">
    <property type="term" value="P:lipid catabolic process"/>
    <property type="evidence" value="ECO:0007669"/>
    <property type="project" value="UniProtKB-UniRule"/>
</dbReference>
<keyword evidence="2 4" id="KW-0442">Lipid degradation</keyword>
<sequence length="355" mass="39063">MTARNTPATRATKRVSLALQGGGAHGAFTWGVLDEILRDGRLEIEGVTGASAGAVNAVLLADGLAEGGPKAARERLARFWKAASIDGSMPTLQRRALDRLFSVMPYEGSLMQTWVDQVQRYFSPYDLNPFDINPLEDLIRSFVDFDRLAAFDGIKVFISATNVRTGKLTIFRREAITCRAVMASACLPMLFKAVEIDGTPFWDGGYMGNPPLFPLYRTTDSEDILLVQINPILRQETPTSSREIMNRVNEITFNSSLQAELRAAAFVARLVDEGRLPRGRGQGAYKRVHLHRIALSEALDGLTAGSKVVTDYDFLVSLQEAGKKAARKFLRTKFDKIGEASTVDLEAEIAAEWAS</sequence>
<dbReference type="InterPro" id="IPR016035">
    <property type="entry name" value="Acyl_Trfase/lysoPLipase"/>
</dbReference>
<evidence type="ECO:0000313" key="7">
    <source>
        <dbReference type="Proteomes" id="UP000241808"/>
    </source>
</evidence>
<feature type="short sequence motif" description="DGA/G" evidence="4">
    <location>
        <begin position="203"/>
        <end position="205"/>
    </location>
</feature>
<dbReference type="GO" id="GO:0016787">
    <property type="term" value="F:hydrolase activity"/>
    <property type="evidence" value="ECO:0007669"/>
    <property type="project" value="UniProtKB-UniRule"/>
</dbReference>
<organism evidence="6 7">
    <name type="scientific">Phreatobacter oligotrophus</name>
    <dbReference type="NCBI Taxonomy" id="1122261"/>
    <lineage>
        <taxon>Bacteria</taxon>
        <taxon>Pseudomonadati</taxon>
        <taxon>Pseudomonadota</taxon>
        <taxon>Alphaproteobacteria</taxon>
        <taxon>Hyphomicrobiales</taxon>
        <taxon>Phreatobacteraceae</taxon>
        <taxon>Phreatobacter</taxon>
    </lineage>
</organism>
<feature type="short sequence motif" description="GXSXG" evidence="4">
    <location>
        <begin position="49"/>
        <end position="53"/>
    </location>
</feature>
<protein>
    <submittedName>
        <fullName evidence="6">NTE family protein</fullName>
    </submittedName>
</protein>
<dbReference type="InterPro" id="IPR002641">
    <property type="entry name" value="PNPLA_dom"/>
</dbReference>
<accession>A0A2T4YXV4</accession>
<evidence type="ECO:0000256" key="4">
    <source>
        <dbReference type="PROSITE-ProRule" id="PRU01161"/>
    </source>
</evidence>
<name>A0A2T4YXV4_9HYPH</name>
<dbReference type="AlphaFoldDB" id="A0A2T4YXV4"/>
<dbReference type="RefSeq" id="WP_108179043.1">
    <property type="nucleotide sequence ID" value="NZ_PZZL01000010.1"/>
</dbReference>
<dbReference type="InterPro" id="IPR050301">
    <property type="entry name" value="NTE"/>
</dbReference>
<feature type="active site" description="Nucleophile" evidence="4">
    <location>
        <position position="51"/>
    </location>
</feature>
<dbReference type="Pfam" id="PF01734">
    <property type="entry name" value="Patatin"/>
    <property type="match status" value="1"/>
</dbReference>
<reference evidence="6 7" key="1">
    <citation type="submission" date="2018-04" db="EMBL/GenBank/DDBJ databases">
        <title>Genomic Encyclopedia of Archaeal and Bacterial Type Strains, Phase II (KMG-II): from individual species to whole genera.</title>
        <authorList>
            <person name="Goeker M."/>
        </authorList>
    </citation>
    <scope>NUCLEOTIDE SEQUENCE [LARGE SCALE GENOMIC DNA]</scope>
    <source>
        <strain evidence="6 7">DSM 25521</strain>
    </source>
</reference>
<evidence type="ECO:0000313" key="6">
    <source>
        <dbReference type="EMBL" id="PTM51351.1"/>
    </source>
</evidence>
<evidence type="ECO:0000259" key="5">
    <source>
        <dbReference type="PROSITE" id="PS51635"/>
    </source>
</evidence>
<keyword evidence="1 4" id="KW-0378">Hydrolase</keyword>
<gene>
    <name evidence="6" type="ORF">C8P69_11016</name>
</gene>
<dbReference type="PROSITE" id="PS51635">
    <property type="entry name" value="PNPLA"/>
    <property type="match status" value="1"/>
</dbReference>
<comment type="caution">
    <text evidence="6">The sequence shown here is derived from an EMBL/GenBank/DDBJ whole genome shotgun (WGS) entry which is preliminary data.</text>
</comment>
<feature type="short sequence motif" description="GXGXXG" evidence="4">
    <location>
        <begin position="21"/>
        <end position="26"/>
    </location>
</feature>
<proteinExistence type="predicted"/>
<dbReference type="PANTHER" id="PTHR14226">
    <property type="entry name" value="NEUROPATHY TARGET ESTERASE/SWISS CHEESE D.MELANOGASTER"/>
    <property type="match status" value="1"/>
</dbReference>